<evidence type="ECO:0000256" key="1">
    <source>
        <dbReference type="ARBA" id="ARBA00022527"/>
    </source>
</evidence>
<evidence type="ECO:0000259" key="8">
    <source>
        <dbReference type="PROSITE" id="PS50011"/>
    </source>
</evidence>
<proteinExistence type="predicted"/>
<dbReference type="InterPro" id="IPR017441">
    <property type="entry name" value="Protein_kinase_ATP_BS"/>
</dbReference>
<organism evidence="9 10">
    <name type="scientific">[Torrubiella] hemipterigena</name>
    <dbReference type="NCBI Taxonomy" id="1531966"/>
    <lineage>
        <taxon>Eukaryota</taxon>
        <taxon>Fungi</taxon>
        <taxon>Dikarya</taxon>
        <taxon>Ascomycota</taxon>
        <taxon>Pezizomycotina</taxon>
        <taxon>Sordariomycetes</taxon>
        <taxon>Hypocreomycetidae</taxon>
        <taxon>Hypocreales</taxon>
        <taxon>Clavicipitaceae</taxon>
        <taxon>Clavicipitaceae incertae sedis</taxon>
        <taxon>'Torrubiella' clade</taxon>
    </lineage>
</organism>
<dbReference type="PROSITE" id="PS00108">
    <property type="entry name" value="PROTEIN_KINASE_ST"/>
    <property type="match status" value="1"/>
</dbReference>
<dbReference type="PROSITE" id="PS00107">
    <property type="entry name" value="PROTEIN_KINASE_ATP"/>
    <property type="match status" value="1"/>
</dbReference>
<gene>
    <name evidence="9" type="ORF">VHEMI06942</name>
</gene>
<dbReference type="Pfam" id="PF00069">
    <property type="entry name" value="Pkinase"/>
    <property type="match status" value="1"/>
</dbReference>
<evidence type="ECO:0000256" key="4">
    <source>
        <dbReference type="ARBA" id="ARBA00022777"/>
    </source>
</evidence>
<feature type="region of interest" description="Disordered" evidence="7">
    <location>
        <begin position="27"/>
        <end position="99"/>
    </location>
</feature>
<dbReference type="Gene3D" id="1.10.510.10">
    <property type="entry name" value="Transferase(Phosphotransferase) domain 1"/>
    <property type="match status" value="1"/>
</dbReference>
<keyword evidence="1" id="KW-0723">Serine/threonine-protein kinase</keyword>
<dbReference type="InterPro" id="IPR011009">
    <property type="entry name" value="Kinase-like_dom_sf"/>
</dbReference>
<dbReference type="STRING" id="1531966.A0A0A1TKE2"/>
<feature type="compositionally biased region" description="Pro residues" evidence="7">
    <location>
        <begin position="1"/>
        <end position="11"/>
    </location>
</feature>
<dbReference type="InterPro" id="IPR051175">
    <property type="entry name" value="CLK_kinases"/>
</dbReference>
<evidence type="ECO:0000256" key="7">
    <source>
        <dbReference type="SAM" id="MobiDB-lite"/>
    </source>
</evidence>
<dbReference type="SMART" id="SM00220">
    <property type="entry name" value="S_TKc"/>
    <property type="match status" value="1"/>
</dbReference>
<dbReference type="HOGENOM" id="CLU_000288_5_12_1"/>
<keyword evidence="5 6" id="KW-0067">ATP-binding</keyword>
<protein>
    <recommendedName>
        <fullName evidence="8">Protein kinase domain-containing protein</fullName>
    </recommendedName>
</protein>
<dbReference type="PROSITE" id="PS50011">
    <property type="entry name" value="PROTEIN_KINASE_DOM"/>
    <property type="match status" value="1"/>
</dbReference>
<dbReference type="Proteomes" id="UP000039046">
    <property type="component" value="Unassembled WGS sequence"/>
</dbReference>
<feature type="compositionally biased region" description="Polar residues" evidence="7">
    <location>
        <begin position="89"/>
        <end position="98"/>
    </location>
</feature>
<keyword evidence="10" id="KW-1185">Reference proteome</keyword>
<evidence type="ECO:0000256" key="2">
    <source>
        <dbReference type="ARBA" id="ARBA00022679"/>
    </source>
</evidence>
<dbReference type="Gene3D" id="3.30.200.20">
    <property type="entry name" value="Phosphorylase Kinase, domain 1"/>
    <property type="match status" value="1"/>
</dbReference>
<evidence type="ECO:0000313" key="10">
    <source>
        <dbReference type="Proteomes" id="UP000039046"/>
    </source>
</evidence>
<dbReference type="GO" id="GO:0004674">
    <property type="term" value="F:protein serine/threonine kinase activity"/>
    <property type="evidence" value="ECO:0007669"/>
    <property type="project" value="UniProtKB-KW"/>
</dbReference>
<feature type="region of interest" description="Disordered" evidence="7">
    <location>
        <begin position="1"/>
        <end position="20"/>
    </location>
</feature>
<keyword evidence="2" id="KW-0808">Transferase</keyword>
<feature type="compositionally biased region" description="Basic and acidic residues" evidence="7">
    <location>
        <begin position="74"/>
        <end position="88"/>
    </location>
</feature>
<dbReference type="PANTHER" id="PTHR45646">
    <property type="entry name" value="SERINE/THREONINE-PROTEIN KINASE DOA-RELATED"/>
    <property type="match status" value="1"/>
</dbReference>
<feature type="compositionally biased region" description="Polar residues" evidence="7">
    <location>
        <begin position="171"/>
        <end position="202"/>
    </location>
</feature>
<keyword evidence="4" id="KW-0418">Kinase</keyword>
<dbReference type="InterPro" id="IPR000719">
    <property type="entry name" value="Prot_kinase_dom"/>
</dbReference>
<dbReference type="OrthoDB" id="283111at2759"/>
<accession>A0A0A1TKE2</accession>
<sequence>MDHNRPPPGRPNMPTLPSITTLNPSLIYEYNVSNSPQSRQQNPYSYSHDPYYQPRQVKHAGPAMDTVASGAQETPRRTAVEDNTEPHRPNSNSYTHYHNTGHAARNSTILQQPVSPSQWNRNQPPTDPRPQPQRQATNGVPQPAKSMERKRKLQDLEESAPYPQPQKHRNPVTTQKSQALPTQQQPPKAKRQASTASTSTVSEPAKRSISPCKKHPSVSKHQTWIRTTEYTGIPHPIRKAEDVHVRVANNPRIKNNNCIDDHDGYYLVIPDTGLSPRYRISKLLGQGTFGKVVQATDSTSNEPVAIKIVRSVPKYREAARQELRVLRTLEANDTANRYRCLHLRDCFEYHSHICIVTDLLGPSLFDFLKNNNFAPFPFMHVQSMAKQILTSIAYVHDLGLIHTDLKPENILIRDPASRPEPFVRRVPPPASCENPEATERQVLLSTDVKLIDFGSATFQNEFHASIVSTRHYRAPEVVLGLGWSFACDIWSVGCILVELFTGANIFQTHDNIEHLAMMQVLLGEDISLDMINQFDEAWVKKKKTTPQTPEMAGEAASPSANPFQGYFKDGKLNYPSDETPRGSKKLVKMTKPLEELVPKSNSFLAQFHDLLKQMLTLDPTRRMTAKVALAHPWFEEYDYSDQRVHELQSPKLHSDCQGEKESCIQIPASA</sequence>
<evidence type="ECO:0000256" key="5">
    <source>
        <dbReference type="ARBA" id="ARBA00022840"/>
    </source>
</evidence>
<feature type="region of interest" description="Disordered" evidence="7">
    <location>
        <begin position="114"/>
        <end position="221"/>
    </location>
</feature>
<feature type="binding site" evidence="6">
    <location>
        <position position="307"/>
    </location>
    <ligand>
        <name>ATP</name>
        <dbReference type="ChEBI" id="CHEBI:30616"/>
    </ligand>
</feature>
<dbReference type="AlphaFoldDB" id="A0A0A1TKE2"/>
<feature type="compositionally biased region" description="Polar residues" evidence="7">
    <location>
        <begin position="31"/>
        <end position="45"/>
    </location>
</feature>
<dbReference type="EMBL" id="CDHN01000003">
    <property type="protein sequence ID" value="CEJ91215.1"/>
    <property type="molecule type" value="Genomic_DNA"/>
</dbReference>
<feature type="domain" description="Protein kinase" evidence="8">
    <location>
        <begin position="278"/>
        <end position="634"/>
    </location>
</feature>
<reference evidence="9 10" key="1">
    <citation type="journal article" date="2015" name="Genome Announc.">
        <title>Draft Genome Sequence and Gene Annotation of the Entomopathogenic Fungus Verticillium hemipterigenum.</title>
        <authorList>
            <person name="Horn F."/>
            <person name="Habel A."/>
            <person name="Scharf D.H."/>
            <person name="Dworschak J."/>
            <person name="Brakhage A.A."/>
            <person name="Guthke R."/>
            <person name="Hertweck C."/>
            <person name="Linde J."/>
        </authorList>
    </citation>
    <scope>NUCLEOTIDE SEQUENCE [LARGE SCALE GENOMIC DNA]</scope>
</reference>
<dbReference type="GO" id="GO:0005524">
    <property type="term" value="F:ATP binding"/>
    <property type="evidence" value="ECO:0007669"/>
    <property type="project" value="UniProtKB-UniRule"/>
</dbReference>
<dbReference type="SUPFAM" id="SSF56112">
    <property type="entry name" value="Protein kinase-like (PK-like)"/>
    <property type="match status" value="1"/>
</dbReference>
<evidence type="ECO:0000256" key="6">
    <source>
        <dbReference type="PROSITE-ProRule" id="PRU10141"/>
    </source>
</evidence>
<evidence type="ECO:0000256" key="3">
    <source>
        <dbReference type="ARBA" id="ARBA00022741"/>
    </source>
</evidence>
<dbReference type="GO" id="GO:0043484">
    <property type="term" value="P:regulation of RNA splicing"/>
    <property type="evidence" value="ECO:0007669"/>
    <property type="project" value="TreeGrafter"/>
</dbReference>
<dbReference type="CDD" id="cd14134">
    <property type="entry name" value="PKc_CLK"/>
    <property type="match status" value="1"/>
</dbReference>
<dbReference type="GO" id="GO:0005634">
    <property type="term" value="C:nucleus"/>
    <property type="evidence" value="ECO:0007669"/>
    <property type="project" value="TreeGrafter"/>
</dbReference>
<dbReference type="PANTHER" id="PTHR45646:SF11">
    <property type="entry name" value="SERINE_THREONINE-PROTEIN KINASE DOA"/>
    <property type="match status" value="1"/>
</dbReference>
<evidence type="ECO:0000313" key="9">
    <source>
        <dbReference type="EMBL" id="CEJ91215.1"/>
    </source>
</evidence>
<dbReference type="InterPro" id="IPR008271">
    <property type="entry name" value="Ser/Thr_kinase_AS"/>
</dbReference>
<keyword evidence="3 6" id="KW-0547">Nucleotide-binding</keyword>
<name>A0A0A1TKE2_9HYPO</name>